<dbReference type="AlphaFoldDB" id="A0A165F7I5"/>
<proteinExistence type="predicted"/>
<organism evidence="1 2">
    <name type="scientific">Calocera cornea HHB12733</name>
    <dbReference type="NCBI Taxonomy" id="1353952"/>
    <lineage>
        <taxon>Eukaryota</taxon>
        <taxon>Fungi</taxon>
        <taxon>Dikarya</taxon>
        <taxon>Basidiomycota</taxon>
        <taxon>Agaricomycotina</taxon>
        <taxon>Dacrymycetes</taxon>
        <taxon>Dacrymycetales</taxon>
        <taxon>Dacrymycetaceae</taxon>
        <taxon>Calocera</taxon>
    </lineage>
</organism>
<gene>
    <name evidence="1" type="ORF">CALCODRAFT_319541</name>
</gene>
<dbReference type="EMBL" id="KV423979">
    <property type="protein sequence ID" value="KZT56340.1"/>
    <property type="molecule type" value="Genomic_DNA"/>
</dbReference>
<evidence type="ECO:0000313" key="2">
    <source>
        <dbReference type="Proteomes" id="UP000076842"/>
    </source>
</evidence>
<name>A0A165F7I5_9BASI</name>
<reference evidence="1 2" key="1">
    <citation type="journal article" date="2016" name="Mol. Biol. Evol.">
        <title>Comparative Genomics of Early-Diverging Mushroom-Forming Fungi Provides Insights into the Origins of Lignocellulose Decay Capabilities.</title>
        <authorList>
            <person name="Nagy L.G."/>
            <person name="Riley R."/>
            <person name="Tritt A."/>
            <person name="Adam C."/>
            <person name="Daum C."/>
            <person name="Floudas D."/>
            <person name="Sun H."/>
            <person name="Yadav J.S."/>
            <person name="Pangilinan J."/>
            <person name="Larsson K.H."/>
            <person name="Matsuura K."/>
            <person name="Barry K."/>
            <person name="Labutti K."/>
            <person name="Kuo R."/>
            <person name="Ohm R.A."/>
            <person name="Bhattacharya S.S."/>
            <person name="Shirouzu T."/>
            <person name="Yoshinaga Y."/>
            <person name="Martin F.M."/>
            <person name="Grigoriev I.V."/>
            <person name="Hibbett D.S."/>
        </authorList>
    </citation>
    <scope>NUCLEOTIDE SEQUENCE [LARGE SCALE GENOMIC DNA]</scope>
    <source>
        <strain evidence="1 2">HHB12733</strain>
    </source>
</reference>
<dbReference type="InParanoid" id="A0A165F7I5"/>
<keyword evidence="2" id="KW-1185">Reference proteome</keyword>
<evidence type="ECO:0000313" key="1">
    <source>
        <dbReference type="EMBL" id="KZT56340.1"/>
    </source>
</evidence>
<sequence>MIFVVPPPHAVRAFLRRVRVGMTPPTAVHLPRDLRVPYTRIAHRLERSRRKPRVLLPRKLQVHSNCRTVLGRLAHALRARQQVRMPAQDQHMHGIAFFRNLTVASPRSAIRENFTKSGTDDDHLDLPFEGCPFVAIIAPFASVDMIVASSV</sequence>
<protein>
    <submittedName>
        <fullName evidence="1">Uncharacterized protein</fullName>
    </submittedName>
</protein>
<accession>A0A165F7I5</accession>
<dbReference type="Proteomes" id="UP000076842">
    <property type="component" value="Unassembled WGS sequence"/>
</dbReference>